<dbReference type="AlphaFoldDB" id="A0A553P731"/>
<evidence type="ECO:0000256" key="2">
    <source>
        <dbReference type="SAM" id="Phobius"/>
    </source>
</evidence>
<feature type="transmembrane region" description="Helical" evidence="2">
    <location>
        <begin position="16"/>
        <end position="34"/>
    </location>
</feature>
<proteinExistence type="predicted"/>
<gene>
    <name evidence="3" type="ORF">TCAL_06021</name>
</gene>
<organism evidence="3 4">
    <name type="scientific">Tigriopus californicus</name>
    <name type="common">Marine copepod</name>
    <dbReference type="NCBI Taxonomy" id="6832"/>
    <lineage>
        <taxon>Eukaryota</taxon>
        <taxon>Metazoa</taxon>
        <taxon>Ecdysozoa</taxon>
        <taxon>Arthropoda</taxon>
        <taxon>Crustacea</taxon>
        <taxon>Multicrustacea</taxon>
        <taxon>Hexanauplia</taxon>
        <taxon>Copepoda</taxon>
        <taxon>Harpacticoida</taxon>
        <taxon>Harpacticidae</taxon>
        <taxon>Tigriopus</taxon>
    </lineage>
</organism>
<keyword evidence="2" id="KW-1133">Transmembrane helix</keyword>
<keyword evidence="2" id="KW-0472">Membrane</keyword>
<feature type="region of interest" description="Disordered" evidence="1">
    <location>
        <begin position="167"/>
        <end position="186"/>
    </location>
</feature>
<reference evidence="3 4" key="1">
    <citation type="journal article" date="2018" name="Nat. Ecol. Evol.">
        <title>Genomic signatures of mitonuclear coevolution across populations of Tigriopus californicus.</title>
        <authorList>
            <person name="Barreto F.S."/>
            <person name="Watson E.T."/>
            <person name="Lima T.G."/>
            <person name="Willett C.S."/>
            <person name="Edmands S."/>
            <person name="Li W."/>
            <person name="Burton R.S."/>
        </authorList>
    </citation>
    <scope>NUCLEOTIDE SEQUENCE [LARGE SCALE GENOMIC DNA]</scope>
    <source>
        <strain evidence="3 4">San Diego</strain>
    </source>
</reference>
<evidence type="ECO:0000313" key="3">
    <source>
        <dbReference type="EMBL" id="TRY73498.1"/>
    </source>
</evidence>
<feature type="transmembrane region" description="Helical" evidence="2">
    <location>
        <begin position="111"/>
        <end position="132"/>
    </location>
</feature>
<comment type="caution">
    <text evidence="3">The sequence shown here is derived from an EMBL/GenBank/DDBJ whole genome shotgun (WGS) entry which is preliminary data.</text>
</comment>
<evidence type="ECO:0000256" key="1">
    <source>
        <dbReference type="SAM" id="MobiDB-lite"/>
    </source>
</evidence>
<keyword evidence="4" id="KW-1185">Reference proteome</keyword>
<sequence length="186" mass="21185">MAVGVDRLEIYQIKLFETYSLFTVNIIILLYGLVTNIFESLNLANTCTDIAQELTNLKDQLPNMDMESVLANVWIASSCHKYGNFSEVQKASPYRTGKLPGAFFQFRNDKWAHSGVCGALLIVYIYLSVVFVRELCHSRRIVVPDRVPYRRLISSSASIHSSFEDMENDQEWGSFPSPSDARFKRA</sequence>
<dbReference type="EMBL" id="VCGU01000007">
    <property type="protein sequence ID" value="TRY73498.1"/>
    <property type="molecule type" value="Genomic_DNA"/>
</dbReference>
<accession>A0A553P731</accession>
<keyword evidence="2" id="KW-0812">Transmembrane</keyword>
<name>A0A553P731_TIGCA</name>
<dbReference type="Proteomes" id="UP000318571">
    <property type="component" value="Chromosome 3"/>
</dbReference>
<protein>
    <submittedName>
        <fullName evidence="3">Uncharacterized protein</fullName>
    </submittedName>
</protein>
<evidence type="ECO:0000313" key="4">
    <source>
        <dbReference type="Proteomes" id="UP000318571"/>
    </source>
</evidence>